<feature type="transmembrane region" description="Helical" evidence="9">
    <location>
        <begin position="171"/>
        <end position="191"/>
    </location>
</feature>
<proteinExistence type="predicted"/>
<keyword evidence="8" id="KW-0902">Two-component regulatory system</keyword>
<dbReference type="EMBL" id="FQVM01000001">
    <property type="protein sequence ID" value="SHE34676.1"/>
    <property type="molecule type" value="Genomic_DNA"/>
</dbReference>
<dbReference type="Pfam" id="PF02518">
    <property type="entry name" value="HATPase_c"/>
    <property type="match status" value="1"/>
</dbReference>
<sequence>MGKVVRQYKEFIICGAILLFLTLFLLEIQRMYFINGQRQLNIFAVDLILGLILTLGTFLYAKIKNNLYLWTIAFGYFYLTILHLFNAILGLKNYYIIEDVYMNFLTSISIIPDVIISIVIIVSCLKKFNNKILKKKYIKKICLLIIILAFINSFINLYLYNILNGSFNTKLIYILNVINILVDFIITIFVWNKYCENKDIFTLSIMINYLMYFICKLFFLFYLKSDIQFHTLKIFNLIYCMLPLIGICLEFTKAMEFANKRSEEANKLKSKLLKFFTLANENPNSILILDNNLKIEFINKSIKSFLLNNFNIDIEAGNFLTDYNYDFNNILDKIYSSVNNFNDNNILEENLSFKNIYKEDVFIKMYIIKTEEEVNNNYNFNILIIDETKNIRATKSAEKSERKFRQVIENVCEFICQIDVNGEITYCSKSYVDALGGKYTEYKGKPWTHNICSEDVEKVKNDIKEAFSNKDVVSNECLMKIENNLEIIVEYYINPLVENETIIGAIISSKDITFKKQIEIDLIKSEKKYSDIFNICPDSIYLIDVNDKSILDLNPAACEFISENRESLIGKSYYNLIDGNIAQSLNIVLEYLSKGYIVKDHPISFIYNGEKKYLEIDYSPIIEGGTLKRVLCLSRDITEKVNLIKLKKEHEKNRRKLNEALEYDKIKTEFFANISHELRTPINVIFSALQFLDLYKNNLENMPYEKYSRVMRQNCYRLLRLISNLIDITKIDAGFFKLSMGKYNIVKVIEEITQSVVTYAENKNITVIFDTEDEEIFTHCDPDKIERIILNLLSNSIKFTNPKGKILVNIKREEDKVLVVVEDNGKGIPEEKLDSIFERFRQVDKSFTRENEGSGIGLSLVKSLTELHGGSISIKSSLGRGSKFTLGLPLNNDCEIDKNNFQDRSQANIEKINIEFSDIYDVMN</sequence>
<evidence type="ECO:0000256" key="8">
    <source>
        <dbReference type="ARBA" id="ARBA00023012"/>
    </source>
</evidence>
<feature type="domain" description="Histidine kinase" evidence="10">
    <location>
        <begin position="673"/>
        <end position="892"/>
    </location>
</feature>
<keyword evidence="4" id="KW-0808">Transferase</keyword>
<keyword evidence="9" id="KW-0472">Membrane</keyword>
<feature type="transmembrane region" description="Helical" evidence="9">
    <location>
        <begin position="67"/>
        <end position="89"/>
    </location>
</feature>
<dbReference type="GO" id="GO:0006355">
    <property type="term" value="P:regulation of DNA-templated transcription"/>
    <property type="evidence" value="ECO:0007669"/>
    <property type="project" value="InterPro"/>
</dbReference>
<evidence type="ECO:0000313" key="13">
    <source>
        <dbReference type="Proteomes" id="UP000184035"/>
    </source>
</evidence>
<evidence type="ECO:0000256" key="2">
    <source>
        <dbReference type="ARBA" id="ARBA00012438"/>
    </source>
</evidence>
<dbReference type="InterPro" id="IPR003594">
    <property type="entry name" value="HATPase_dom"/>
</dbReference>
<keyword evidence="7" id="KW-0067">ATP-binding</keyword>
<evidence type="ECO:0000256" key="1">
    <source>
        <dbReference type="ARBA" id="ARBA00000085"/>
    </source>
</evidence>
<feature type="domain" description="PAS" evidence="11">
    <location>
        <begin position="400"/>
        <end position="470"/>
    </location>
</feature>
<dbReference type="CDD" id="cd00130">
    <property type="entry name" value="PAS"/>
    <property type="match status" value="2"/>
</dbReference>
<name>A0A1M4SR68_9CLOT</name>
<dbReference type="Gene3D" id="3.30.565.10">
    <property type="entry name" value="Histidine kinase-like ATPase, C-terminal domain"/>
    <property type="match status" value="1"/>
</dbReference>
<dbReference type="RefSeq" id="WP_072892299.1">
    <property type="nucleotide sequence ID" value="NZ_FQVM01000001.1"/>
</dbReference>
<dbReference type="FunFam" id="3.30.565.10:FF:000037">
    <property type="entry name" value="Hybrid sensor histidine kinase/response regulator"/>
    <property type="match status" value="1"/>
</dbReference>
<gene>
    <name evidence="12" type="ORF">SAMN05443638_101139</name>
</gene>
<dbReference type="InterPro" id="IPR004358">
    <property type="entry name" value="Sig_transdc_His_kin-like_C"/>
</dbReference>
<dbReference type="EC" id="2.7.13.3" evidence="2"/>
<dbReference type="PRINTS" id="PR00344">
    <property type="entry name" value="BCTRLSENSOR"/>
</dbReference>
<dbReference type="PROSITE" id="PS50112">
    <property type="entry name" value="PAS"/>
    <property type="match status" value="2"/>
</dbReference>
<dbReference type="Gene3D" id="1.10.287.130">
    <property type="match status" value="1"/>
</dbReference>
<evidence type="ECO:0000256" key="4">
    <source>
        <dbReference type="ARBA" id="ARBA00022679"/>
    </source>
</evidence>
<dbReference type="PROSITE" id="PS50109">
    <property type="entry name" value="HIS_KIN"/>
    <property type="match status" value="1"/>
</dbReference>
<organism evidence="12 13">
    <name type="scientific">Clostridium fallax</name>
    <dbReference type="NCBI Taxonomy" id="1533"/>
    <lineage>
        <taxon>Bacteria</taxon>
        <taxon>Bacillati</taxon>
        <taxon>Bacillota</taxon>
        <taxon>Clostridia</taxon>
        <taxon>Eubacteriales</taxon>
        <taxon>Clostridiaceae</taxon>
        <taxon>Clostridium</taxon>
    </lineage>
</organism>
<keyword evidence="9" id="KW-1133">Transmembrane helix</keyword>
<dbReference type="PANTHER" id="PTHR43711:SF26">
    <property type="entry name" value="SENSOR HISTIDINE KINASE RCSC"/>
    <property type="match status" value="1"/>
</dbReference>
<evidence type="ECO:0000256" key="9">
    <source>
        <dbReference type="SAM" id="Phobius"/>
    </source>
</evidence>
<dbReference type="CDD" id="cd00082">
    <property type="entry name" value="HisKA"/>
    <property type="match status" value="1"/>
</dbReference>
<dbReference type="OrthoDB" id="9813394at2"/>
<dbReference type="PANTHER" id="PTHR43711">
    <property type="entry name" value="TWO-COMPONENT HISTIDINE KINASE"/>
    <property type="match status" value="1"/>
</dbReference>
<evidence type="ECO:0000259" key="10">
    <source>
        <dbReference type="PROSITE" id="PS50109"/>
    </source>
</evidence>
<dbReference type="InterPro" id="IPR036890">
    <property type="entry name" value="HATPase_C_sf"/>
</dbReference>
<evidence type="ECO:0000256" key="7">
    <source>
        <dbReference type="ARBA" id="ARBA00022840"/>
    </source>
</evidence>
<keyword evidence="5" id="KW-0547">Nucleotide-binding</keyword>
<dbReference type="InterPro" id="IPR035965">
    <property type="entry name" value="PAS-like_dom_sf"/>
</dbReference>
<evidence type="ECO:0000256" key="3">
    <source>
        <dbReference type="ARBA" id="ARBA00022553"/>
    </source>
</evidence>
<dbReference type="Pfam" id="PF00512">
    <property type="entry name" value="HisKA"/>
    <property type="match status" value="1"/>
</dbReference>
<protein>
    <recommendedName>
        <fullName evidence="2">histidine kinase</fullName>
        <ecNumber evidence="2">2.7.13.3</ecNumber>
    </recommendedName>
</protein>
<dbReference type="SMART" id="SM00387">
    <property type="entry name" value="HATPase_c"/>
    <property type="match status" value="1"/>
</dbReference>
<evidence type="ECO:0000259" key="11">
    <source>
        <dbReference type="PROSITE" id="PS50112"/>
    </source>
</evidence>
<dbReference type="SMART" id="SM00388">
    <property type="entry name" value="HisKA"/>
    <property type="match status" value="1"/>
</dbReference>
<dbReference type="AlphaFoldDB" id="A0A1M4SR68"/>
<feature type="transmembrane region" description="Helical" evidence="9">
    <location>
        <begin position="40"/>
        <end position="60"/>
    </location>
</feature>
<feature type="transmembrane region" description="Helical" evidence="9">
    <location>
        <begin position="137"/>
        <end position="159"/>
    </location>
</feature>
<feature type="transmembrane region" description="Helical" evidence="9">
    <location>
        <begin position="101"/>
        <end position="125"/>
    </location>
</feature>
<evidence type="ECO:0000313" key="12">
    <source>
        <dbReference type="EMBL" id="SHE34676.1"/>
    </source>
</evidence>
<dbReference type="NCBIfam" id="TIGR00229">
    <property type="entry name" value="sensory_box"/>
    <property type="match status" value="2"/>
</dbReference>
<dbReference type="InterPro" id="IPR005467">
    <property type="entry name" value="His_kinase_dom"/>
</dbReference>
<dbReference type="InterPro" id="IPR000014">
    <property type="entry name" value="PAS"/>
</dbReference>
<dbReference type="Pfam" id="PF00989">
    <property type="entry name" value="PAS"/>
    <property type="match status" value="1"/>
</dbReference>
<dbReference type="InterPro" id="IPR003661">
    <property type="entry name" value="HisK_dim/P_dom"/>
</dbReference>
<dbReference type="Proteomes" id="UP000184035">
    <property type="component" value="Unassembled WGS sequence"/>
</dbReference>
<feature type="transmembrane region" description="Helical" evidence="9">
    <location>
        <begin position="12"/>
        <end position="34"/>
    </location>
</feature>
<keyword evidence="6" id="KW-0418">Kinase</keyword>
<dbReference type="InterPro" id="IPR036097">
    <property type="entry name" value="HisK_dim/P_sf"/>
</dbReference>
<feature type="transmembrane region" description="Helical" evidence="9">
    <location>
        <begin position="203"/>
        <end position="222"/>
    </location>
</feature>
<dbReference type="Gene3D" id="3.30.450.20">
    <property type="entry name" value="PAS domain"/>
    <property type="match status" value="2"/>
</dbReference>
<dbReference type="Pfam" id="PF13426">
    <property type="entry name" value="PAS_9"/>
    <property type="match status" value="1"/>
</dbReference>
<dbReference type="GO" id="GO:0005524">
    <property type="term" value="F:ATP binding"/>
    <property type="evidence" value="ECO:0007669"/>
    <property type="project" value="UniProtKB-KW"/>
</dbReference>
<keyword evidence="9" id="KW-0812">Transmembrane</keyword>
<evidence type="ECO:0000256" key="6">
    <source>
        <dbReference type="ARBA" id="ARBA00022777"/>
    </source>
</evidence>
<feature type="domain" description="PAS" evidence="11">
    <location>
        <begin position="525"/>
        <end position="577"/>
    </location>
</feature>
<dbReference type="InterPro" id="IPR050736">
    <property type="entry name" value="Sensor_HK_Regulatory"/>
</dbReference>
<dbReference type="GO" id="GO:0000155">
    <property type="term" value="F:phosphorelay sensor kinase activity"/>
    <property type="evidence" value="ECO:0007669"/>
    <property type="project" value="InterPro"/>
</dbReference>
<dbReference type="STRING" id="1533.SAMN05443638_101139"/>
<dbReference type="SUPFAM" id="SSF55874">
    <property type="entry name" value="ATPase domain of HSP90 chaperone/DNA topoisomerase II/histidine kinase"/>
    <property type="match status" value="1"/>
</dbReference>
<accession>A0A1M4SR68</accession>
<dbReference type="SUPFAM" id="SSF47384">
    <property type="entry name" value="Homodimeric domain of signal transducing histidine kinase"/>
    <property type="match status" value="1"/>
</dbReference>
<evidence type="ECO:0000256" key="5">
    <source>
        <dbReference type="ARBA" id="ARBA00022741"/>
    </source>
</evidence>
<keyword evidence="3" id="KW-0597">Phosphoprotein</keyword>
<keyword evidence="13" id="KW-1185">Reference proteome</keyword>
<dbReference type="InterPro" id="IPR013767">
    <property type="entry name" value="PAS_fold"/>
</dbReference>
<dbReference type="SMART" id="SM00091">
    <property type="entry name" value="PAS"/>
    <property type="match status" value="3"/>
</dbReference>
<dbReference type="SUPFAM" id="SSF55785">
    <property type="entry name" value="PYP-like sensor domain (PAS domain)"/>
    <property type="match status" value="2"/>
</dbReference>
<dbReference type="CDD" id="cd16922">
    <property type="entry name" value="HATPase_EvgS-ArcB-TorS-like"/>
    <property type="match status" value="1"/>
</dbReference>
<reference evidence="12 13" key="1">
    <citation type="submission" date="2016-11" db="EMBL/GenBank/DDBJ databases">
        <authorList>
            <person name="Jaros S."/>
            <person name="Januszkiewicz K."/>
            <person name="Wedrychowicz H."/>
        </authorList>
    </citation>
    <scope>NUCLEOTIDE SEQUENCE [LARGE SCALE GENOMIC DNA]</scope>
    <source>
        <strain evidence="12 13">DSM 2631</strain>
    </source>
</reference>
<comment type="catalytic activity">
    <reaction evidence="1">
        <text>ATP + protein L-histidine = ADP + protein N-phospho-L-histidine.</text>
        <dbReference type="EC" id="2.7.13.3"/>
    </reaction>
</comment>